<dbReference type="OrthoDB" id="10011777at2759"/>
<proteinExistence type="predicted"/>
<sequence length="81" mass="9256">MPYWPEHRKGERYHALLARTKDEDLLSGPPDVKILQPVGRVSGSDVREEDSKASWRLSIVVGHSQRIWPGDLLEAMTQKSF</sequence>
<evidence type="ECO:0000313" key="1">
    <source>
        <dbReference type="EMBL" id="OCT54956.1"/>
    </source>
</evidence>
<gene>
    <name evidence="1" type="ORF">CLCR_03223</name>
</gene>
<comment type="caution">
    <text evidence="1">The sequence shown here is derived from an EMBL/GenBank/DDBJ whole genome shotgun (WGS) entry which is preliminary data.</text>
</comment>
<dbReference type="EMBL" id="LGRB01000003">
    <property type="protein sequence ID" value="OCT54956.1"/>
    <property type="molecule type" value="Genomic_DNA"/>
</dbReference>
<accession>A0A1C1D2F0</accession>
<reference evidence="2" key="1">
    <citation type="submission" date="2015-07" db="EMBL/GenBank/DDBJ databases">
        <authorList>
            <person name="Teixeira M.M."/>
            <person name="Souza R.C."/>
            <person name="Almeida L.G."/>
            <person name="Vicente V.A."/>
            <person name="de Hoog S."/>
            <person name="Bocca A.L."/>
            <person name="de Almeida S.R."/>
            <person name="Vasconcelos A.T."/>
            <person name="Felipe M.S."/>
        </authorList>
    </citation>
    <scope>NUCLEOTIDE SEQUENCE [LARGE SCALE GENOMIC DNA]</scope>
    <source>
        <strain evidence="2">KSF</strain>
    </source>
</reference>
<protein>
    <submittedName>
        <fullName evidence="1">Uncharacterized protein</fullName>
    </submittedName>
</protein>
<name>A0A1C1D2F0_9EURO</name>
<evidence type="ECO:0000313" key="2">
    <source>
        <dbReference type="Proteomes" id="UP000094526"/>
    </source>
</evidence>
<keyword evidence="2" id="KW-1185">Reference proteome</keyword>
<dbReference type="Proteomes" id="UP000094526">
    <property type="component" value="Unassembled WGS sequence"/>
</dbReference>
<organism evidence="1 2">
    <name type="scientific">Cladophialophora carrionii</name>
    <dbReference type="NCBI Taxonomy" id="86049"/>
    <lineage>
        <taxon>Eukaryota</taxon>
        <taxon>Fungi</taxon>
        <taxon>Dikarya</taxon>
        <taxon>Ascomycota</taxon>
        <taxon>Pezizomycotina</taxon>
        <taxon>Eurotiomycetes</taxon>
        <taxon>Chaetothyriomycetidae</taxon>
        <taxon>Chaetothyriales</taxon>
        <taxon>Herpotrichiellaceae</taxon>
        <taxon>Cladophialophora</taxon>
    </lineage>
</organism>
<dbReference type="VEuPathDB" id="FungiDB:CLCR_03223"/>
<dbReference type="AlphaFoldDB" id="A0A1C1D2F0"/>